<dbReference type="SUPFAM" id="SSF47413">
    <property type="entry name" value="lambda repressor-like DNA-binding domains"/>
    <property type="match status" value="1"/>
</dbReference>
<dbReference type="EMBL" id="NDXW01000001">
    <property type="protein sequence ID" value="RDH45280.1"/>
    <property type="molecule type" value="Genomic_DNA"/>
</dbReference>
<comment type="caution">
    <text evidence="1">The sequence shown here is derived from an EMBL/GenBank/DDBJ whole genome shotgun (WGS) entry which is preliminary data.</text>
</comment>
<evidence type="ECO:0000313" key="1">
    <source>
        <dbReference type="EMBL" id="RDH45280.1"/>
    </source>
</evidence>
<dbReference type="CDD" id="cd00093">
    <property type="entry name" value="HTH_XRE"/>
    <property type="match status" value="1"/>
</dbReference>
<keyword evidence="2" id="KW-1185">Reference proteome</keyword>
<dbReference type="GO" id="GO:0003677">
    <property type="term" value="F:DNA binding"/>
    <property type="evidence" value="ECO:0007669"/>
    <property type="project" value="InterPro"/>
</dbReference>
<dbReference type="AlphaFoldDB" id="A0A4P9VTA5"/>
<dbReference type="InterPro" id="IPR001387">
    <property type="entry name" value="Cro/C1-type_HTH"/>
</dbReference>
<dbReference type="InterPro" id="IPR010982">
    <property type="entry name" value="Lambda_DNA-bd_dom_sf"/>
</dbReference>
<dbReference type="Proteomes" id="UP000257039">
    <property type="component" value="Unassembled WGS sequence"/>
</dbReference>
<dbReference type="RefSeq" id="WP_094788266.1">
    <property type="nucleotide sequence ID" value="NZ_NDXW01000001.1"/>
</dbReference>
<dbReference type="Gene3D" id="1.10.260.40">
    <property type="entry name" value="lambda repressor-like DNA-binding domains"/>
    <property type="match status" value="1"/>
</dbReference>
<proteinExistence type="predicted"/>
<protein>
    <submittedName>
        <fullName evidence="1">XRE family transcriptional regulator</fullName>
    </submittedName>
</protein>
<gene>
    <name evidence="1" type="ORF">B9G39_18520</name>
</gene>
<accession>A0A4P9VTA5</accession>
<reference evidence="1 2" key="1">
    <citation type="submission" date="2017-04" db="EMBL/GenBank/DDBJ databases">
        <title>Draft genome sequence of Zooshikella ganghwensis VG4 isolated from Red Sea sediments.</title>
        <authorList>
            <person name="Rehman Z."/>
            <person name="Alam I."/>
            <person name="Kamau A."/>
            <person name="Bajic V."/>
            <person name="Leiknes T."/>
        </authorList>
    </citation>
    <scope>NUCLEOTIDE SEQUENCE [LARGE SCALE GENOMIC DNA]</scope>
    <source>
        <strain evidence="1 2">VG4</strain>
    </source>
</reference>
<sequence>MLERFGDYLKRKRKAQGYTQEMIATAFSRFSPILTGIDAVTISRWERFTTEPPVNRQKEIIGFFKDELSEVFPFMPAKTALQSTEQSVEYLLKHYLNSTKLQSKIGTYPEQCINNYELKSLLSLTTDEHLLRLILDYDHSIFQSENNVTLATIQQWLITGCSPLMLACTKLGHYFGHLIALPVTLEAFQQLINNELAEADICASHLAVVNEPHCLYIVSLYGGSRLAASLLILQIMSYVSQYRDNVQKIGGLCATSDGVRLAKAFHLQPKFVGPTVANGSVRFQGREVQFVTFAANVTDILARAIAYKFTPNKLASLNIHDPNQQRVSYFLYQFYKYYLA</sequence>
<evidence type="ECO:0000313" key="2">
    <source>
        <dbReference type="Proteomes" id="UP000257039"/>
    </source>
</evidence>
<name>A0A4P9VTA5_9GAMM</name>
<organism evidence="1 2">
    <name type="scientific">Zooshikella ganghwensis</name>
    <dbReference type="NCBI Taxonomy" id="202772"/>
    <lineage>
        <taxon>Bacteria</taxon>
        <taxon>Pseudomonadati</taxon>
        <taxon>Pseudomonadota</taxon>
        <taxon>Gammaproteobacteria</taxon>
        <taxon>Oceanospirillales</taxon>
        <taxon>Zooshikellaceae</taxon>
        <taxon>Zooshikella</taxon>
    </lineage>
</organism>